<name>A0AAW0P9X9_9GOBI</name>
<reference evidence="3" key="1">
    <citation type="submission" date="2024-04" db="EMBL/GenBank/DDBJ databases">
        <title>Salinicola lusitanus LLJ914,a marine bacterium isolated from the Okinawa Trough.</title>
        <authorList>
            <person name="Li J."/>
        </authorList>
    </citation>
    <scope>NUCLEOTIDE SEQUENCE [LARGE SCALE GENOMIC DNA]</scope>
</reference>
<proteinExistence type="predicted"/>
<feature type="region of interest" description="Disordered" evidence="1">
    <location>
        <begin position="498"/>
        <end position="526"/>
    </location>
</feature>
<dbReference type="Proteomes" id="UP001460270">
    <property type="component" value="Unassembled WGS sequence"/>
</dbReference>
<protein>
    <submittedName>
        <fullName evidence="2">Uncharacterized protein</fullName>
    </submittedName>
</protein>
<gene>
    <name evidence="2" type="ORF">WMY93_008851</name>
</gene>
<sequence length="843" mass="94578">MSWYQMYELKAKPAPYPQMEYFWGRSVKINGVELQNKNALTYQFNLLSVQSDSQQKRKCDRRDHILLQETQPASEAEVFLGVTPLTLETLPKEWVLEEKAVHSCWTKLKLTVAKPVGVTSLPSAGVLNNEPPTPALRSYRTQMTPHPVRHVIWTGVSDEVLDMIFNQPTKKKSTGQNKTRDRKVNVTFTNTKVMLLRRAFRELGQKPIYGVVLGLDHKNHPFISTEVDLPWQPTADMDIPLDIGDMQKRERCWMSEVCSLNIISTEGQPMIGPDGVDIGGITLRGQRFFLSGFRPVAMSLLAVGTTGGDQASALSSPVGMTHVTQSFPAKFEYTGINEKKSDGGLPSRADDCLGACTQTCYRGAWDSDYQYCNALIFASNTHIRLMNKYNLKTNILRHQTIMESQGFQFEQPLVELGSDALMREDWRTGKRPLCDEKHGIRRGEMLNPRSNDLMSLRFPPALRPRDPRDRRTARLSCMDQWSFGQCHMMMSQDYEMPSPLVEQPEPEENQSSGEDSNTADEEYENKGPLQVIIRERRLTPVPLMDTVLFIPYPTSSGLDQLTAIAEGRPMLGYEDLDPADDPSKATDIMTAQELRAEAPELCSLLDTVSTREADRSAAVEELFPNSGAVPLVPLPTCVRDDIDWDRFAGPVIAMEDDDEFWKDLGLSQPKPAPSVLNAVGISDPGSPEEPGISASVSTMSTTLKRVRLHSEDEAPPPKWARGMEEPLHTPEPPPSESGAPVETDEEEEEPLFFDFTTPEFPPTGSHLGGLSWGDFQDWHDREMGNENAENIDTDGLPIVASEEPSEGDRFNIWANHKEEMLCYLSCLSRFRALDSDGFNSDKR</sequence>
<evidence type="ECO:0000313" key="2">
    <source>
        <dbReference type="EMBL" id="KAK7921949.1"/>
    </source>
</evidence>
<keyword evidence="3" id="KW-1185">Reference proteome</keyword>
<evidence type="ECO:0000313" key="3">
    <source>
        <dbReference type="Proteomes" id="UP001460270"/>
    </source>
</evidence>
<evidence type="ECO:0000256" key="1">
    <source>
        <dbReference type="SAM" id="MobiDB-lite"/>
    </source>
</evidence>
<accession>A0AAW0P9X9</accession>
<comment type="caution">
    <text evidence="2">The sequence shown here is derived from an EMBL/GenBank/DDBJ whole genome shotgun (WGS) entry which is preliminary data.</text>
</comment>
<dbReference type="AlphaFoldDB" id="A0AAW0P9X9"/>
<dbReference type="EMBL" id="JBBPFD010000006">
    <property type="protein sequence ID" value="KAK7921949.1"/>
    <property type="molecule type" value="Genomic_DNA"/>
</dbReference>
<organism evidence="2 3">
    <name type="scientific">Mugilogobius chulae</name>
    <name type="common">yellowstripe goby</name>
    <dbReference type="NCBI Taxonomy" id="88201"/>
    <lineage>
        <taxon>Eukaryota</taxon>
        <taxon>Metazoa</taxon>
        <taxon>Chordata</taxon>
        <taxon>Craniata</taxon>
        <taxon>Vertebrata</taxon>
        <taxon>Euteleostomi</taxon>
        <taxon>Actinopterygii</taxon>
        <taxon>Neopterygii</taxon>
        <taxon>Teleostei</taxon>
        <taxon>Neoteleostei</taxon>
        <taxon>Acanthomorphata</taxon>
        <taxon>Gobiaria</taxon>
        <taxon>Gobiiformes</taxon>
        <taxon>Gobioidei</taxon>
        <taxon>Gobiidae</taxon>
        <taxon>Gobionellinae</taxon>
        <taxon>Mugilogobius</taxon>
    </lineage>
</organism>
<feature type="region of interest" description="Disordered" evidence="1">
    <location>
        <begin position="706"/>
        <end position="749"/>
    </location>
</feature>